<evidence type="ECO:0000313" key="2">
    <source>
        <dbReference type="EMBL" id="ODO06539.1"/>
    </source>
</evidence>
<dbReference type="AlphaFoldDB" id="A0A1E3K0E1"/>
<feature type="compositionally biased region" description="Polar residues" evidence="1">
    <location>
        <begin position="112"/>
        <end position="121"/>
    </location>
</feature>
<evidence type="ECO:0000313" key="3">
    <source>
        <dbReference type="Proteomes" id="UP000095149"/>
    </source>
</evidence>
<sequence>MTSMSSSGSEFREDDSGASESFWFDFEASRIHSDHDDETVDNTSNKRRQTSDSTNVHEEEATCSAPLTTVDTNRNGKRTRRRHFKAGDTVDMDDPKAVARMNMREEKDDSEQNQPTYWERT</sequence>
<proteinExistence type="predicted"/>
<feature type="compositionally biased region" description="Basic residues" evidence="1">
    <location>
        <begin position="75"/>
        <end position="84"/>
    </location>
</feature>
<reference evidence="2 3" key="1">
    <citation type="submission" date="2016-06" db="EMBL/GenBank/DDBJ databases">
        <title>Evolution of pathogenesis and genome organization in the Tremellales.</title>
        <authorList>
            <person name="Cuomo C."/>
            <person name="Litvintseva A."/>
            <person name="Heitman J."/>
            <person name="Chen Y."/>
            <person name="Sun S."/>
            <person name="Springer D."/>
            <person name="Dromer F."/>
            <person name="Young S."/>
            <person name="Zeng Q."/>
            <person name="Chapman S."/>
            <person name="Gujja S."/>
            <person name="Saif S."/>
            <person name="Birren B."/>
        </authorList>
    </citation>
    <scope>NUCLEOTIDE SEQUENCE [LARGE SCALE GENOMIC DNA]</scope>
    <source>
        <strain evidence="2 3">CBS 6273</strain>
    </source>
</reference>
<evidence type="ECO:0000256" key="1">
    <source>
        <dbReference type="SAM" id="MobiDB-lite"/>
    </source>
</evidence>
<feature type="compositionally biased region" description="Basic and acidic residues" evidence="1">
    <location>
        <begin position="85"/>
        <end position="107"/>
    </location>
</feature>
<comment type="caution">
    <text evidence="2">The sequence shown here is derived from an EMBL/GenBank/DDBJ whole genome shotgun (WGS) entry which is preliminary data.</text>
</comment>
<protein>
    <submittedName>
        <fullName evidence="2">Uncharacterized protein</fullName>
    </submittedName>
</protein>
<dbReference type="Proteomes" id="UP000095149">
    <property type="component" value="Unassembled WGS sequence"/>
</dbReference>
<feature type="region of interest" description="Disordered" evidence="1">
    <location>
        <begin position="31"/>
        <end position="121"/>
    </location>
</feature>
<name>A0A1E3K0E1_9TREE</name>
<organism evidence="2 3">
    <name type="scientific">Cryptococcus amylolentus CBS 6273</name>
    <dbReference type="NCBI Taxonomy" id="1296118"/>
    <lineage>
        <taxon>Eukaryota</taxon>
        <taxon>Fungi</taxon>
        <taxon>Dikarya</taxon>
        <taxon>Basidiomycota</taxon>
        <taxon>Agaricomycotina</taxon>
        <taxon>Tremellomycetes</taxon>
        <taxon>Tremellales</taxon>
        <taxon>Cryptococcaceae</taxon>
        <taxon>Cryptococcus</taxon>
    </lineage>
</organism>
<dbReference type="EMBL" id="MEKH01000006">
    <property type="protein sequence ID" value="ODO06539.1"/>
    <property type="molecule type" value="Genomic_DNA"/>
</dbReference>
<gene>
    <name evidence="2" type="ORF">I350_03894</name>
</gene>
<accession>A0A1E3K0E1</accession>